<comment type="caution">
    <text evidence="2">The sequence shown here is derived from an EMBL/GenBank/DDBJ whole genome shotgun (WGS) entry which is preliminary data.</text>
</comment>
<dbReference type="Pfam" id="PF12867">
    <property type="entry name" value="DinB_2"/>
    <property type="match status" value="1"/>
</dbReference>
<dbReference type="InterPro" id="IPR034660">
    <property type="entry name" value="DinB/YfiT-like"/>
</dbReference>
<feature type="domain" description="DinB-like" evidence="1">
    <location>
        <begin position="11"/>
        <end position="160"/>
    </location>
</feature>
<accession>A0A1S1NJA0</accession>
<evidence type="ECO:0000259" key="1">
    <source>
        <dbReference type="Pfam" id="PF12867"/>
    </source>
</evidence>
<proteinExistence type="predicted"/>
<dbReference type="Proteomes" id="UP000179734">
    <property type="component" value="Unassembled WGS sequence"/>
</dbReference>
<sequence length="175" mass="19854">MTEPRTLLADQLDRHWRNQLRPRLDGLTDDEYRWEPVPGCWTLHDDGIDHAFPAPQPPPFTTIAWRLVHLTIGILAFRNYNNFGGPPVDPQSWPYARDAATALQQLDEAYARWIAGARGLDDAALARLVGPAEGRWGTRHTMAELILGVNIEVIHHGAEIACLRDLYLHQPNRKD</sequence>
<dbReference type="RefSeq" id="WP_071026260.1">
    <property type="nucleotide sequence ID" value="NZ_MLQM01000057.1"/>
</dbReference>
<dbReference type="Gene3D" id="1.20.120.450">
    <property type="entry name" value="dinb family like domain"/>
    <property type="match status" value="1"/>
</dbReference>
<dbReference type="InterPro" id="IPR024775">
    <property type="entry name" value="DinB-like"/>
</dbReference>
<dbReference type="SUPFAM" id="SSF109854">
    <property type="entry name" value="DinB/YfiT-like putative metalloenzymes"/>
    <property type="match status" value="1"/>
</dbReference>
<reference evidence="2 3" key="1">
    <citation type="submission" date="2016-10" db="EMBL/GenBank/DDBJ databases">
        <title>Genome sequence of Mycobacterium talmonii.</title>
        <authorList>
            <person name="Greninger A.L."/>
            <person name="Elliott B."/>
            <person name="Vasireddy S."/>
            <person name="Vasireddy R."/>
        </authorList>
    </citation>
    <scope>NUCLEOTIDE SEQUENCE [LARGE SCALE GENOMIC DNA]</scope>
    <source>
        <strain evidence="3">NE-TNMC-100812</strain>
    </source>
</reference>
<evidence type="ECO:0000313" key="2">
    <source>
        <dbReference type="EMBL" id="OHV03930.1"/>
    </source>
</evidence>
<protein>
    <submittedName>
        <fullName evidence="2">Serine/arginine repetitive matrix protein 1</fullName>
    </submittedName>
</protein>
<name>A0A1S1NJA0_9MYCO</name>
<dbReference type="AlphaFoldDB" id="A0A1S1NJA0"/>
<gene>
    <name evidence="2" type="ORF">BKN37_12610</name>
</gene>
<evidence type="ECO:0000313" key="3">
    <source>
        <dbReference type="Proteomes" id="UP000179734"/>
    </source>
</evidence>
<dbReference type="EMBL" id="MLQM01000057">
    <property type="protein sequence ID" value="OHV03930.1"/>
    <property type="molecule type" value="Genomic_DNA"/>
</dbReference>
<keyword evidence="3" id="KW-1185">Reference proteome</keyword>
<organism evidence="2 3">
    <name type="scientific">Mycobacterium talmoniae</name>
    <dbReference type="NCBI Taxonomy" id="1858794"/>
    <lineage>
        <taxon>Bacteria</taxon>
        <taxon>Bacillati</taxon>
        <taxon>Actinomycetota</taxon>
        <taxon>Actinomycetes</taxon>
        <taxon>Mycobacteriales</taxon>
        <taxon>Mycobacteriaceae</taxon>
        <taxon>Mycobacterium</taxon>
    </lineage>
</organism>